<feature type="domain" description="Ner winged helix-turn-helix DNA-binding" evidence="6">
    <location>
        <begin position="7"/>
        <end position="79"/>
    </location>
</feature>
<dbReference type="InterPro" id="IPR038722">
    <property type="entry name" value="Ner_HTH_dom"/>
</dbReference>
<evidence type="ECO:0000256" key="1">
    <source>
        <dbReference type="ARBA" id="ARBA00006157"/>
    </source>
</evidence>
<dbReference type="Pfam" id="PF13693">
    <property type="entry name" value="HTH_35"/>
    <property type="match status" value="1"/>
</dbReference>
<keyword evidence="4" id="KW-0804">Transcription</keyword>
<keyword evidence="2" id="KW-0805">Transcription regulation</keyword>
<dbReference type="Gene3D" id="1.10.260.40">
    <property type="entry name" value="lambda repressor-like DNA-binding domains"/>
    <property type="match status" value="1"/>
</dbReference>
<dbReference type="InterPro" id="IPR010982">
    <property type="entry name" value="Lambda_DNA-bd_dom_sf"/>
</dbReference>
<dbReference type="EMBL" id="JACIGK010000034">
    <property type="protein sequence ID" value="MBB4267806.1"/>
    <property type="molecule type" value="Genomic_DNA"/>
</dbReference>
<sequence>MTSGEPWDRYRIAAEVKRRGSTLGAIAINAGLAEPACRNALVHKIQSAERAIAAFLGVPLWELWPDRWLLDGTRIDRRRKDHTTGERTRRAVKNKRAA</sequence>
<dbReference type="Proteomes" id="UP000554286">
    <property type="component" value="Unassembled WGS sequence"/>
</dbReference>
<comment type="similarity">
    <text evidence="1">Belongs to the ner transcriptional regulatory family.</text>
</comment>
<reference evidence="7 8" key="1">
    <citation type="submission" date="2020-08" db="EMBL/GenBank/DDBJ databases">
        <title>Genome sequencing of Purple Non-Sulfur Bacteria from various extreme environments.</title>
        <authorList>
            <person name="Mayer M."/>
        </authorList>
    </citation>
    <scope>NUCLEOTIDE SEQUENCE [LARGE SCALE GENOMIC DNA]</scope>
    <source>
        <strain evidence="7 8">JA131</strain>
    </source>
</reference>
<feature type="region of interest" description="Disordered" evidence="5">
    <location>
        <begin position="79"/>
        <end position="98"/>
    </location>
</feature>
<dbReference type="GO" id="GO:0003677">
    <property type="term" value="F:DNA binding"/>
    <property type="evidence" value="ECO:0007669"/>
    <property type="project" value="UniProtKB-KW"/>
</dbReference>
<comment type="caution">
    <text evidence="7">The sequence shown here is derived from an EMBL/GenBank/DDBJ whole genome shotgun (WGS) entry which is preliminary data.</text>
</comment>
<name>A0A7W6RFW1_9PROT</name>
<evidence type="ECO:0000256" key="4">
    <source>
        <dbReference type="ARBA" id="ARBA00023163"/>
    </source>
</evidence>
<evidence type="ECO:0000313" key="7">
    <source>
        <dbReference type="EMBL" id="MBB4267806.1"/>
    </source>
</evidence>
<evidence type="ECO:0000256" key="5">
    <source>
        <dbReference type="SAM" id="MobiDB-lite"/>
    </source>
</evidence>
<proteinExistence type="inferred from homology"/>
<organism evidence="7 8">
    <name type="scientific">Roseospira visakhapatnamensis</name>
    <dbReference type="NCBI Taxonomy" id="390880"/>
    <lineage>
        <taxon>Bacteria</taxon>
        <taxon>Pseudomonadati</taxon>
        <taxon>Pseudomonadota</taxon>
        <taxon>Alphaproteobacteria</taxon>
        <taxon>Rhodospirillales</taxon>
        <taxon>Rhodospirillaceae</taxon>
        <taxon>Roseospira</taxon>
    </lineage>
</organism>
<dbReference type="RefSeq" id="WP_184047851.1">
    <property type="nucleotide sequence ID" value="NZ_JACIGK010000034.1"/>
</dbReference>
<keyword evidence="8" id="KW-1185">Reference proteome</keyword>
<dbReference type="SUPFAM" id="SSF47413">
    <property type="entry name" value="lambda repressor-like DNA-binding domains"/>
    <property type="match status" value="1"/>
</dbReference>
<accession>A0A7W6RFW1</accession>
<keyword evidence="3" id="KW-0238">DNA-binding</keyword>
<evidence type="ECO:0000259" key="6">
    <source>
        <dbReference type="Pfam" id="PF13693"/>
    </source>
</evidence>
<evidence type="ECO:0000313" key="8">
    <source>
        <dbReference type="Proteomes" id="UP000554286"/>
    </source>
</evidence>
<evidence type="ECO:0000256" key="2">
    <source>
        <dbReference type="ARBA" id="ARBA00023015"/>
    </source>
</evidence>
<evidence type="ECO:0000256" key="3">
    <source>
        <dbReference type="ARBA" id="ARBA00023125"/>
    </source>
</evidence>
<gene>
    <name evidence="7" type="ORF">GGD89_003456</name>
</gene>
<dbReference type="AlphaFoldDB" id="A0A7W6RFW1"/>
<protein>
    <submittedName>
        <fullName evidence="7">Ner family transcriptional regulator</fullName>
    </submittedName>
</protein>